<name>S4MTW5_9ACTN</name>
<feature type="region of interest" description="Disordered" evidence="1">
    <location>
        <begin position="1"/>
        <end position="38"/>
    </location>
</feature>
<organism evidence="2 3">
    <name type="scientific">Streptomyces afghaniensis 772</name>
    <dbReference type="NCBI Taxonomy" id="1283301"/>
    <lineage>
        <taxon>Bacteria</taxon>
        <taxon>Bacillati</taxon>
        <taxon>Actinomycetota</taxon>
        <taxon>Actinomycetes</taxon>
        <taxon>Kitasatosporales</taxon>
        <taxon>Streptomycetaceae</taxon>
        <taxon>Streptomyces</taxon>
    </lineage>
</organism>
<dbReference type="AlphaFoldDB" id="S4MTW5"/>
<gene>
    <name evidence="2" type="ORF">STAFG_5878</name>
</gene>
<protein>
    <submittedName>
        <fullName evidence="2">Uncharacterized protein</fullName>
    </submittedName>
</protein>
<dbReference type="PATRIC" id="fig|1283301.3.peg.5843"/>
<keyword evidence="3" id="KW-1185">Reference proteome</keyword>
<dbReference type="HOGENOM" id="CLU_3333328_0_0_11"/>
<evidence type="ECO:0000313" key="2">
    <source>
        <dbReference type="EMBL" id="EPJ37062.1"/>
    </source>
</evidence>
<accession>S4MTW5</accession>
<evidence type="ECO:0000256" key="1">
    <source>
        <dbReference type="SAM" id="MobiDB-lite"/>
    </source>
</evidence>
<dbReference type="Proteomes" id="UP000015001">
    <property type="component" value="Unassembled WGS sequence"/>
</dbReference>
<comment type="caution">
    <text evidence="2">The sequence shown here is derived from an EMBL/GenBank/DDBJ whole genome shotgun (WGS) entry which is preliminary data.</text>
</comment>
<proteinExistence type="predicted"/>
<reference evidence="2 3" key="1">
    <citation type="submission" date="2013-02" db="EMBL/GenBank/DDBJ databases">
        <title>Draft Genome Sequence of Streptomyces afghaniensis, Which Produces Compounds of the Julimycin B-Complex.</title>
        <authorList>
            <person name="Gruening B.A."/>
            <person name="Praeg A."/>
            <person name="Erxleben A."/>
            <person name="Guenther S."/>
            <person name="Fiedler H.-P."/>
            <person name="Goodfellow M."/>
            <person name="Mueller M."/>
        </authorList>
    </citation>
    <scope>NUCLEOTIDE SEQUENCE [LARGE SCALE GENOMIC DNA]</scope>
    <source>
        <strain evidence="2 3">772</strain>
    </source>
</reference>
<evidence type="ECO:0000313" key="3">
    <source>
        <dbReference type="Proteomes" id="UP000015001"/>
    </source>
</evidence>
<sequence length="38" mass="3971">MTTTAQRHLLLTMTAHESPGSAGKTTSSSRLAEASARI</sequence>
<dbReference type="EMBL" id="AOPY01001523">
    <property type="protein sequence ID" value="EPJ37062.1"/>
    <property type="molecule type" value="Genomic_DNA"/>
</dbReference>